<dbReference type="InterPro" id="IPR051686">
    <property type="entry name" value="Lipoprotein_DolP"/>
</dbReference>
<accession>A0ABT0IM04</accession>
<dbReference type="Pfam" id="PF04972">
    <property type="entry name" value="BON"/>
    <property type="match status" value="1"/>
</dbReference>
<name>A0ABT0IM04_9HYPH</name>
<reference evidence="3 4" key="1">
    <citation type="submission" date="2022-04" db="EMBL/GenBank/DDBJ databases">
        <title>Rhizobium coralii sp. nov., isolated from coral Turbinaria peltata.</title>
        <authorList>
            <person name="Sun H."/>
        </authorList>
    </citation>
    <scope>NUCLEOTIDE SEQUENCE [LARGE SCALE GENOMIC DNA]</scope>
    <source>
        <strain evidence="3 4">NTR19</strain>
    </source>
</reference>
<evidence type="ECO:0000256" key="1">
    <source>
        <dbReference type="SAM" id="MobiDB-lite"/>
    </source>
</evidence>
<dbReference type="Gene3D" id="3.30.1340.30">
    <property type="match status" value="1"/>
</dbReference>
<feature type="region of interest" description="Disordered" evidence="1">
    <location>
        <begin position="1"/>
        <end position="20"/>
    </location>
</feature>
<proteinExistence type="predicted"/>
<keyword evidence="4" id="KW-1185">Reference proteome</keyword>
<gene>
    <name evidence="3" type="ORF">M0654_02765</name>
</gene>
<organism evidence="3 4">
    <name type="scientific">Neorhizobium turbinariae</name>
    <dbReference type="NCBI Taxonomy" id="2937795"/>
    <lineage>
        <taxon>Bacteria</taxon>
        <taxon>Pseudomonadati</taxon>
        <taxon>Pseudomonadota</taxon>
        <taxon>Alphaproteobacteria</taxon>
        <taxon>Hyphomicrobiales</taxon>
        <taxon>Rhizobiaceae</taxon>
        <taxon>Rhizobium/Agrobacterium group</taxon>
        <taxon>Neorhizobium</taxon>
    </lineage>
</organism>
<protein>
    <submittedName>
        <fullName evidence="3">BON domain-containing protein</fullName>
    </submittedName>
</protein>
<evidence type="ECO:0000313" key="3">
    <source>
        <dbReference type="EMBL" id="MCK8778897.1"/>
    </source>
</evidence>
<feature type="domain" description="BON" evidence="2">
    <location>
        <begin position="21"/>
        <end position="89"/>
    </location>
</feature>
<sequence length="108" mass="11461">MVFKHQHFHEVKPEVETEFPPQARLEGAVSDALASAGGLDGADVTVIATGTEITLKGSVQRPEEAARAEEVARSVPGVLSVVNEILYGGLNIDQNNAARGLKPSSQRQ</sequence>
<dbReference type="PROSITE" id="PS50914">
    <property type="entry name" value="BON"/>
    <property type="match status" value="1"/>
</dbReference>
<dbReference type="Proteomes" id="UP001202827">
    <property type="component" value="Unassembled WGS sequence"/>
</dbReference>
<dbReference type="EMBL" id="JALPRY010000003">
    <property type="protein sequence ID" value="MCK8778897.1"/>
    <property type="molecule type" value="Genomic_DNA"/>
</dbReference>
<evidence type="ECO:0000313" key="4">
    <source>
        <dbReference type="Proteomes" id="UP001202827"/>
    </source>
</evidence>
<dbReference type="InterPro" id="IPR007055">
    <property type="entry name" value="BON_dom"/>
</dbReference>
<dbReference type="RefSeq" id="WP_248681731.1">
    <property type="nucleotide sequence ID" value="NZ_JALPRY010000003.1"/>
</dbReference>
<dbReference type="PANTHER" id="PTHR34606">
    <property type="entry name" value="BON DOMAIN-CONTAINING PROTEIN"/>
    <property type="match status" value="1"/>
</dbReference>
<dbReference type="PANTHER" id="PTHR34606:SF15">
    <property type="entry name" value="BON DOMAIN-CONTAINING PROTEIN"/>
    <property type="match status" value="1"/>
</dbReference>
<comment type="caution">
    <text evidence="3">The sequence shown here is derived from an EMBL/GenBank/DDBJ whole genome shotgun (WGS) entry which is preliminary data.</text>
</comment>
<evidence type="ECO:0000259" key="2">
    <source>
        <dbReference type="PROSITE" id="PS50914"/>
    </source>
</evidence>